<dbReference type="InterPro" id="IPR002881">
    <property type="entry name" value="DUF58"/>
</dbReference>
<dbReference type="eggNOG" id="COG1721">
    <property type="taxonomic scope" value="Bacteria"/>
</dbReference>
<organism evidence="2 3">
    <name type="scientific">Butyrivibrio proteoclasticus (strain ATCC 51982 / DSM 14932 / B316)</name>
    <name type="common">Clostridium proteoclasticum</name>
    <dbReference type="NCBI Taxonomy" id="515622"/>
    <lineage>
        <taxon>Bacteria</taxon>
        <taxon>Bacillati</taxon>
        <taxon>Bacillota</taxon>
        <taxon>Clostridia</taxon>
        <taxon>Lachnospirales</taxon>
        <taxon>Lachnospiraceae</taxon>
        <taxon>Butyrivibrio</taxon>
    </lineage>
</organism>
<evidence type="ECO:0000259" key="1">
    <source>
        <dbReference type="Pfam" id="PF01882"/>
    </source>
</evidence>
<dbReference type="RefSeq" id="WP_013281595.1">
    <property type="nucleotide sequence ID" value="NC_014387.1"/>
</dbReference>
<accession>E0RX34</accession>
<feature type="domain" description="DUF58" evidence="1">
    <location>
        <begin position="46"/>
        <end position="215"/>
    </location>
</feature>
<dbReference type="Proteomes" id="UP000001299">
    <property type="component" value="Chromosome 1"/>
</dbReference>
<dbReference type="PANTHER" id="PTHR33608:SF6">
    <property type="entry name" value="BLL2464 PROTEIN"/>
    <property type="match status" value="1"/>
</dbReference>
<keyword evidence="3" id="KW-1185">Reference proteome</keyword>
<protein>
    <recommendedName>
        <fullName evidence="1">DUF58 domain-containing protein</fullName>
    </recommendedName>
</protein>
<dbReference type="PANTHER" id="PTHR33608">
    <property type="entry name" value="BLL2464 PROTEIN"/>
    <property type="match status" value="1"/>
</dbReference>
<reference evidence="2 3" key="1">
    <citation type="journal article" date="2010" name="PLoS ONE">
        <title>The glycobiome of the rumen bacterium Butyrivibrio proteoclasticus B316(T) highlights adaptation to a polysaccharide-rich environment.</title>
        <authorList>
            <person name="Kelly W.J."/>
            <person name="Leahy S.C."/>
            <person name="Altermann E."/>
            <person name="Yeoman C.J."/>
            <person name="Dunne J.C."/>
            <person name="Kong Z."/>
            <person name="Pacheco D.M."/>
            <person name="Li D."/>
            <person name="Noel S.J."/>
            <person name="Moon C.D."/>
            <person name="Cookson A.L."/>
            <person name="Attwood G.T."/>
        </authorList>
    </citation>
    <scope>NUCLEOTIDE SEQUENCE [LARGE SCALE GENOMIC DNA]</scope>
    <source>
        <strain evidence="3">ATCC 51982 / DSM 14932 / B316</strain>
    </source>
</reference>
<dbReference type="KEGG" id="bpb:bpr_I2209"/>
<dbReference type="SUPFAM" id="SSF53300">
    <property type="entry name" value="vWA-like"/>
    <property type="match status" value="1"/>
</dbReference>
<sequence>MKLDYEYLSRIRRAVSLYTNRKTSNILDGDFHSIHRGRSMEFDDLKTYTFGDDVHDIDWKSSSRMGDILVRRYMTDRRHNVMFVVDCGTKMLGDAKGGDAKRELALMTFGTIAYITGRNGADYALSYPDGNKSMISLFRSGPEHMEKLIYDLEKKITLDHQTSLSDVLSEVMSTVHKKMIIFLITDMDGLNNLDGNMLRGITADHDLMIINIEDSMLTGDITYDSDLSLYERFFFSHNKKLHEEELRIRKEILQKASELCKQNRVGLTCISTESQIIDATIDLLERYRHGYYGFITAAL</sequence>
<proteinExistence type="predicted"/>
<dbReference type="AlphaFoldDB" id="E0RX34"/>
<dbReference type="HOGENOM" id="CLU_054927_0_0_9"/>
<dbReference type="InterPro" id="IPR036465">
    <property type="entry name" value="vWFA_dom_sf"/>
</dbReference>
<dbReference type="STRING" id="515622.bpr_I2209"/>
<dbReference type="Pfam" id="PF01882">
    <property type="entry name" value="DUF58"/>
    <property type="match status" value="1"/>
</dbReference>
<dbReference type="EMBL" id="CP001810">
    <property type="protein sequence ID" value="ADL34942.1"/>
    <property type="molecule type" value="Genomic_DNA"/>
</dbReference>
<gene>
    <name evidence="2" type="ordered locus">bpr_I2209</name>
</gene>
<name>E0RX34_BUTPB</name>
<evidence type="ECO:0000313" key="2">
    <source>
        <dbReference type="EMBL" id="ADL34942.1"/>
    </source>
</evidence>
<evidence type="ECO:0000313" key="3">
    <source>
        <dbReference type="Proteomes" id="UP000001299"/>
    </source>
</evidence>